<dbReference type="InParanoid" id="A0A1X7U1F7"/>
<feature type="coiled-coil region" evidence="1">
    <location>
        <begin position="2556"/>
        <end position="2629"/>
    </location>
</feature>
<sequence>MEGESPPCTQTPDNWLEELEFWLDDQEKWLAENESIDTQTDWKTLLALYNTLQSSLNTFLLQQENWLQQLTEDEKGKALTDKWKDIVPVLLVRYKSLLQQISDLQNSSMTFGKLLVSQGKSLLEVASGISPGEETDAVRNTCGSMKEVLLGINNQMKTLEGVQSVNMTLLVPATYNMRREDGEMEEMPVLMEDEYEDEEDDDSIDSCYRSITDIKEKAGLFLLECQELISQLETAVNSLSRSISQCNDRFMQDLEEVEAWLNHVEHWVWMEPLRMFDNQGSLTRESSMYYTEEDEDHPELLVADNTSPEEEEEEDDMDVSLENDEVDYDSPGLPPPILDFEDDEMMIDDGEGGNDELDSFELSPDQKPAIKKTQGGRKSLEASSELSPLSLKDSPISLNFSPQSPLHSPPAPLAHTQSLPALSSHPLLGSPNEIHSPLSLRGLSTGVIHIPGHRGKRKHRMEEEESPDPLTDEVFTPDTPEDKQMAFPSLAGKKYPPVFSETELSKDDHSDPEGSYVGSSLGGGGEGESGSELTEDNSLEWIKGIRLFEYRLSSTDEDVLQEGDRIHYSDLIQQLQSIKSSISVQSQKKDNVLSNSDQLLAAARSPDEAREIQLRLQNIKTHWENLPKRIENRLVEMKFERKQTELLEWLFETKSELDSLPKCLVLPEEMARSLKDFKTYFDDTDHMSVGESIMESVRGTVEELVSCCEEEESRLPETLTNFEEAFDIVNEKVAASRELLEEGVKLWEELDSAATPLNEWIEMSEVYVKEREVYGHSLDEAKEFKKTLTTYRDSLHEKYQSLTELVTIGNVIVDKVIVGSPAYRYLDTVVRGTTQRWKDLVLLLNTVDQELSNVLIKWQEYNELYAASRDFIHHVQQIAGIEVLGVSEGDTQLLPKFIQLENEINSFKPKVLHLQAVKKELGSNDKVGKKESIEEEMTQLECDWSLIGNVTKGSLENLWMEHEEWLREQLEIMRDYMREGDGLWDVKVEFINGYPLKRLLESSSKELLQQVKVLTTDHEDKLYDLDESMCMVQSLVESRFKEITASGGSIHSHDVNKEILAVVKRWENLQVMCGSVSPVFQLITAQLELVQGLQSMRQSIQELGAVSGYRLHIEHKVEEAVVCFSQSRFDTLRQAGYDLDTIYREIYAGIDKQALGPSLRLPSNQEILHTHQGLNTEIANLVTSSKGVMAHFLLLLDWWKEYERFSKVYWDWSAVTEPQLCELRERTDAASLDDTPQDLFRIAQDLSQEFSEKESLVSSTCTTLQNIIHDFNDKGTPSEPLVRELKELRSNWEGLSTQCKELYSQLEEESNKLNEYLTKLSSFSERLNAAYTELYDECCTAISPNATPDTLNRQKMKLEKFNNLMKEMSEEFTELRSLGEKWGLRHIPTEWVEEFRETSPALSDDDESSHCSVGRQLATSEGRLNAMKKMLQDRALDLELCEGSTAGLMSSANELLNWVEESLGLSFLNEAPPGEFERLLENKENLESLREEFQSRRHLLTKLHQIAATSKGSLSEVNLKKVEALMAQLDNAWAKMEESVSTVTHSTEEVLAMVEKFRGKCGEYEEWLNKTDGAYKDCGSIGADLERMEQQEIILEELSNDIREHKKLNEDLKLEAAGIMEVAQEGTCQGLDMQVQGLEDRYQELADLVAEASELCEQGKKDMQDFATKEEVFNKMFEKVTREYNELVEKPKRPLGNTQETLDEHADHCVEVENQSEPFDRMYQLGHFIVKTYIPCEAFDERLQEMFNQWEEFVNSLNERWLQIKGLQGYWTDFEKQVGEFLNWVTEEAKTFSLEVTSTDGEKGVSDHMLSCKKLHGTLNEKMASVDEISELADILKPDDGEKPNGTKDVESRLNDVQTHWASICQLLDETLEQLSSVYSKVCLIEDMTQKEMEWLDIVCEAAADKAPTRGVIDALKEEIDRHKVYIDEIEEHRPFVEVVMATEGFMLEHSRRSEHEGISQRVRNVTERFENLEGSERVYVEKLELSIPLWEEFHKHREELSVWVQEAEGVYNSDKLKPGNAIITERNLRNAEELNANINQHKPAVQVLSDITRQLSELCVADDCSFITERTNQITVHVETLGDSTEARRQMLDTRLQSWQVFPVEEAKTVQEFLDVIAQEIDDEGEEEEEEELTGEELLEKLKRLEELQDEQEAKADNVSVIDKSAESKEIQEALAKNPDISRERNNLMQGWSSASVRLSDKLVMMRLRADLTLGFEKHSRACHTTLESYETHLSLPLPPSPLLVRLHNEWRQEEHEMKDESGKALNDLVGFCDGYKDDPRIQVSRKLLEKVDSIRQRHTAAKERHTRRVNEMDQRLKDWGVYEPLLKHFSEWVVLTKAELSALSHFPNFLTEFISLIGRYERVKSEVEKKDGDYKCLNDNFETHLFLPRVKRKVEEKEKEEEDELNFEEERIENGEEPEEREGAENEGEDEIEEEVEVDQELAELRNIFLESRRHWESLAGRLASFPEEMEPWKRLFDTFNELADVSEDLNKRLTDEREGLRVLYDQEANPRPVAERCKQISKDQELRHRHLDGLEQLLEELVTPEVSDEYESAKEFKEQCQDLRGLWDKLNNETNNLIDDSQRKADEWEEKAVNAMNELKVKEEEVLELEQKIEMKDDEIARLKRNKNNRQEGPSKRWLCTCTCFVIIFMILACLIVVAVVLIYALSETTLYHFFNHLGHIQEPGDDEDWPPL</sequence>
<reference evidence="4" key="2">
    <citation type="submission" date="2017-05" db="UniProtKB">
        <authorList>
            <consortium name="EnsemblMetazoa"/>
        </authorList>
    </citation>
    <scope>IDENTIFICATION</scope>
</reference>
<feature type="compositionally biased region" description="Acidic residues" evidence="2">
    <location>
        <begin position="339"/>
        <end position="359"/>
    </location>
</feature>
<dbReference type="STRING" id="400682.A0A1X7U1F7"/>
<feature type="transmembrane region" description="Helical" evidence="3">
    <location>
        <begin position="2648"/>
        <end position="2669"/>
    </location>
</feature>
<dbReference type="EnsemblMetazoa" id="Aqu2.1.21209_001">
    <property type="protein sequence ID" value="Aqu2.1.21209_001"/>
    <property type="gene ID" value="Aqu2.1.21209"/>
</dbReference>
<dbReference type="InterPro" id="IPR002017">
    <property type="entry name" value="Spectrin_repeat"/>
</dbReference>
<feature type="coiled-coil region" evidence="1">
    <location>
        <begin position="1588"/>
        <end position="1655"/>
    </location>
</feature>
<protein>
    <recommendedName>
        <fullName evidence="6">KASH domain-containing protein</fullName>
    </recommendedName>
</protein>
<keyword evidence="3" id="KW-0472">Membrane</keyword>
<keyword evidence="3" id="KW-0812">Transmembrane</keyword>
<proteinExistence type="predicted"/>
<evidence type="ECO:0000256" key="1">
    <source>
        <dbReference type="SAM" id="Coils"/>
    </source>
</evidence>
<dbReference type="OrthoDB" id="2250192at2759"/>
<dbReference type="PANTHER" id="PTHR23159:SF60">
    <property type="entry name" value="SPINDLE ASSEMBLY ABNORMAL PROTEIN 4"/>
    <property type="match status" value="1"/>
</dbReference>
<feature type="compositionally biased region" description="Low complexity" evidence="2">
    <location>
        <begin position="381"/>
        <end position="391"/>
    </location>
</feature>
<evidence type="ECO:0000256" key="3">
    <source>
        <dbReference type="SAM" id="Phobius"/>
    </source>
</evidence>
<feature type="coiled-coil region" evidence="1">
    <location>
        <begin position="1299"/>
        <end position="1326"/>
    </location>
</feature>
<dbReference type="eggNOG" id="KOG0516">
    <property type="taxonomic scope" value="Eukaryota"/>
</dbReference>
<dbReference type="KEGG" id="aqu:100633777"/>
<keyword evidence="5" id="KW-1185">Reference proteome</keyword>
<feature type="compositionally biased region" description="Acidic residues" evidence="2">
    <location>
        <begin position="2400"/>
        <end position="2409"/>
    </location>
</feature>
<dbReference type="EnsemblMetazoa" id="XM_020001137.1">
    <property type="protein sequence ID" value="XP_019856696.1"/>
    <property type="gene ID" value="LOC100633777"/>
</dbReference>
<evidence type="ECO:0000313" key="4">
    <source>
        <dbReference type="EnsemblMetazoa" id="Aqu2.1.21209_001"/>
    </source>
</evidence>
<feature type="coiled-coil region" evidence="1">
    <location>
        <begin position="1351"/>
        <end position="1378"/>
    </location>
</feature>
<feature type="compositionally biased region" description="Basic and acidic residues" evidence="2">
    <location>
        <begin position="503"/>
        <end position="512"/>
    </location>
</feature>
<feature type="compositionally biased region" description="Polar residues" evidence="2">
    <location>
        <begin position="396"/>
        <end position="406"/>
    </location>
</feature>
<accession>A0A1X7U1F7</accession>
<dbReference type="CDD" id="cd00176">
    <property type="entry name" value="SPEC"/>
    <property type="match status" value="2"/>
</dbReference>
<dbReference type="SUPFAM" id="SSF46966">
    <property type="entry name" value="Spectrin repeat"/>
    <property type="match status" value="9"/>
</dbReference>
<dbReference type="Gene3D" id="1.20.58.60">
    <property type="match status" value="6"/>
</dbReference>
<dbReference type="Proteomes" id="UP000007879">
    <property type="component" value="Unassembled WGS sequence"/>
</dbReference>
<reference evidence="5" key="1">
    <citation type="journal article" date="2010" name="Nature">
        <title>The Amphimedon queenslandica genome and the evolution of animal complexity.</title>
        <authorList>
            <person name="Srivastava M."/>
            <person name="Simakov O."/>
            <person name="Chapman J."/>
            <person name="Fahey B."/>
            <person name="Gauthier M.E."/>
            <person name="Mitros T."/>
            <person name="Richards G.S."/>
            <person name="Conaco C."/>
            <person name="Dacre M."/>
            <person name="Hellsten U."/>
            <person name="Larroux C."/>
            <person name="Putnam N.H."/>
            <person name="Stanke M."/>
            <person name="Adamska M."/>
            <person name="Darling A."/>
            <person name="Degnan S.M."/>
            <person name="Oakley T.H."/>
            <person name="Plachetzki D.C."/>
            <person name="Zhai Y."/>
            <person name="Adamski M."/>
            <person name="Calcino A."/>
            <person name="Cummins S.F."/>
            <person name="Goodstein D.M."/>
            <person name="Harris C."/>
            <person name="Jackson D.J."/>
            <person name="Leys S.P."/>
            <person name="Shu S."/>
            <person name="Woodcroft B.J."/>
            <person name="Vervoort M."/>
            <person name="Kosik K.S."/>
            <person name="Manning G."/>
            <person name="Degnan B.M."/>
            <person name="Rokhsar D.S."/>
        </authorList>
    </citation>
    <scope>NUCLEOTIDE SEQUENCE [LARGE SCALE GENOMIC DNA]</scope>
</reference>
<gene>
    <name evidence="4" type="primary">100633777</name>
</gene>
<evidence type="ECO:0000256" key="2">
    <source>
        <dbReference type="SAM" id="MobiDB-lite"/>
    </source>
</evidence>
<feature type="region of interest" description="Disordered" evidence="2">
    <location>
        <begin position="323"/>
        <end position="417"/>
    </location>
</feature>
<dbReference type="InterPro" id="IPR018159">
    <property type="entry name" value="Spectrin/alpha-actinin"/>
</dbReference>
<feature type="region of interest" description="Disordered" evidence="2">
    <location>
        <begin position="2399"/>
        <end position="2435"/>
    </location>
</feature>
<dbReference type="SMART" id="SM00150">
    <property type="entry name" value="SPEC"/>
    <property type="match status" value="10"/>
</dbReference>
<feature type="coiled-coil region" evidence="1">
    <location>
        <begin position="2129"/>
        <end position="2159"/>
    </location>
</feature>
<keyword evidence="3" id="KW-1133">Transmembrane helix</keyword>
<organism evidence="4">
    <name type="scientific">Amphimedon queenslandica</name>
    <name type="common">Sponge</name>
    <dbReference type="NCBI Taxonomy" id="400682"/>
    <lineage>
        <taxon>Eukaryota</taxon>
        <taxon>Metazoa</taxon>
        <taxon>Porifera</taxon>
        <taxon>Demospongiae</taxon>
        <taxon>Heteroscleromorpha</taxon>
        <taxon>Haplosclerida</taxon>
        <taxon>Niphatidae</taxon>
        <taxon>Amphimedon</taxon>
    </lineage>
</organism>
<keyword evidence="1" id="KW-0175">Coiled coil</keyword>
<name>A0A1X7U1F7_AMPQE</name>
<dbReference type="PANTHER" id="PTHR23159">
    <property type="entry name" value="CENTROSOMAL PROTEIN 2"/>
    <property type="match status" value="1"/>
</dbReference>
<feature type="compositionally biased region" description="Acidic residues" evidence="2">
    <location>
        <begin position="2417"/>
        <end position="2435"/>
    </location>
</feature>
<feature type="region of interest" description="Disordered" evidence="2">
    <location>
        <begin position="449"/>
        <end position="535"/>
    </location>
</feature>
<evidence type="ECO:0000313" key="5">
    <source>
        <dbReference type="Proteomes" id="UP000007879"/>
    </source>
</evidence>
<dbReference type="Pfam" id="PF00435">
    <property type="entry name" value="Spectrin"/>
    <property type="match status" value="2"/>
</dbReference>
<evidence type="ECO:0008006" key="6">
    <source>
        <dbReference type="Google" id="ProtNLM"/>
    </source>
</evidence>